<dbReference type="InterPro" id="IPR036804">
    <property type="entry name" value="CheR_N_sf"/>
</dbReference>
<gene>
    <name evidence="7" type="ORF">CSB45_16185</name>
</gene>
<dbReference type="PANTHER" id="PTHR24422">
    <property type="entry name" value="CHEMOTAXIS PROTEIN METHYLTRANSFERASE"/>
    <property type="match status" value="1"/>
</dbReference>
<evidence type="ECO:0000256" key="2">
    <source>
        <dbReference type="ARBA" id="ARBA00012534"/>
    </source>
</evidence>
<dbReference type="PROSITE" id="PS50123">
    <property type="entry name" value="CHER"/>
    <property type="match status" value="1"/>
</dbReference>
<dbReference type="GO" id="GO:0008983">
    <property type="term" value="F:protein-glutamate O-methyltransferase activity"/>
    <property type="evidence" value="ECO:0007669"/>
    <property type="project" value="UniProtKB-EC"/>
</dbReference>
<dbReference type="EMBL" id="PDPS01000128">
    <property type="protein sequence ID" value="PID55407.1"/>
    <property type="molecule type" value="Genomic_DNA"/>
</dbReference>
<evidence type="ECO:0000313" key="7">
    <source>
        <dbReference type="EMBL" id="PID55407.1"/>
    </source>
</evidence>
<comment type="caution">
    <text evidence="7">The sequence shown here is derived from an EMBL/GenBank/DDBJ whole genome shotgun (WGS) entry which is preliminary data.</text>
</comment>
<feature type="domain" description="CheR-type methyltransferase" evidence="6">
    <location>
        <begin position="1"/>
        <end position="133"/>
    </location>
</feature>
<dbReference type="InterPro" id="IPR029063">
    <property type="entry name" value="SAM-dependent_MTases_sf"/>
</dbReference>
<evidence type="ECO:0000313" key="8">
    <source>
        <dbReference type="Proteomes" id="UP000229740"/>
    </source>
</evidence>
<dbReference type="PRINTS" id="PR00996">
    <property type="entry name" value="CHERMTFRASE"/>
</dbReference>
<evidence type="ECO:0000256" key="1">
    <source>
        <dbReference type="ARBA" id="ARBA00001541"/>
    </source>
</evidence>
<dbReference type="Pfam" id="PF01739">
    <property type="entry name" value="CheR"/>
    <property type="match status" value="1"/>
</dbReference>
<evidence type="ECO:0000256" key="5">
    <source>
        <dbReference type="ARBA" id="ARBA00022691"/>
    </source>
</evidence>
<organism evidence="7 8">
    <name type="scientific">candidate division KSB3 bacterium</name>
    <dbReference type="NCBI Taxonomy" id="2044937"/>
    <lineage>
        <taxon>Bacteria</taxon>
        <taxon>candidate division KSB3</taxon>
    </lineage>
</organism>
<protein>
    <recommendedName>
        <fullName evidence="2">protein-glutamate O-methyltransferase</fullName>
        <ecNumber evidence="2">2.1.1.80</ecNumber>
    </recommendedName>
</protein>
<comment type="catalytic activity">
    <reaction evidence="1">
        <text>L-glutamyl-[protein] + S-adenosyl-L-methionine = [protein]-L-glutamate 5-O-methyl ester + S-adenosyl-L-homocysteine</text>
        <dbReference type="Rhea" id="RHEA:24452"/>
        <dbReference type="Rhea" id="RHEA-COMP:10208"/>
        <dbReference type="Rhea" id="RHEA-COMP:10311"/>
        <dbReference type="ChEBI" id="CHEBI:29973"/>
        <dbReference type="ChEBI" id="CHEBI:57856"/>
        <dbReference type="ChEBI" id="CHEBI:59789"/>
        <dbReference type="ChEBI" id="CHEBI:82795"/>
        <dbReference type="EC" id="2.1.1.80"/>
    </reaction>
</comment>
<dbReference type="GO" id="GO:0032259">
    <property type="term" value="P:methylation"/>
    <property type="evidence" value="ECO:0007669"/>
    <property type="project" value="UniProtKB-KW"/>
</dbReference>
<dbReference type="EC" id="2.1.1.80" evidence="2"/>
<dbReference type="Proteomes" id="UP000229740">
    <property type="component" value="Unassembled WGS sequence"/>
</dbReference>
<keyword evidence="3" id="KW-0489">Methyltransferase</keyword>
<dbReference type="PANTHER" id="PTHR24422:SF21">
    <property type="entry name" value="CHEMOTAXIS PROTEIN METHYLTRANSFERASE 1"/>
    <property type="match status" value="1"/>
</dbReference>
<dbReference type="InterPro" id="IPR022642">
    <property type="entry name" value="CheR_C"/>
</dbReference>
<dbReference type="InterPro" id="IPR022641">
    <property type="entry name" value="CheR_N"/>
</dbReference>
<dbReference type="Pfam" id="PF03705">
    <property type="entry name" value="CheR_N"/>
    <property type="match status" value="1"/>
</dbReference>
<evidence type="ECO:0000259" key="6">
    <source>
        <dbReference type="PROSITE" id="PS50123"/>
    </source>
</evidence>
<accession>A0A2G6E0A0</accession>
<proteinExistence type="predicted"/>
<dbReference type="InterPro" id="IPR050903">
    <property type="entry name" value="Bact_Chemotaxis_MeTrfase"/>
</dbReference>
<evidence type="ECO:0000256" key="3">
    <source>
        <dbReference type="ARBA" id="ARBA00022603"/>
    </source>
</evidence>
<feature type="non-terminal residue" evidence="7">
    <location>
        <position position="133"/>
    </location>
</feature>
<dbReference type="AlphaFoldDB" id="A0A2G6E0A0"/>
<keyword evidence="4" id="KW-0808">Transferase</keyword>
<dbReference type="SMART" id="SM00138">
    <property type="entry name" value="MeTrc"/>
    <property type="match status" value="1"/>
</dbReference>
<dbReference type="Gene3D" id="3.40.50.150">
    <property type="entry name" value="Vaccinia Virus protein VP39"/>
    <property type="match status" value="1"/>
</dbReference>
<reference evidence="7 8" key="1">
    <citation type="submission" date="2017-10" db="EMBL/GenBank/DDBJ databases">
        <title>Novel microbial diversity and functional potential in the marine mammal oral microbiome.</title>
        <authorList>
            <person name="Dudek N.K."/>
            <person name="Sun C.L."/>
            <person name="Burstein D."/>
            <person name="Kantor R.S."/>
            <person name="Aliaga Goltsman D.S."/>
            <person name="Bik E.M."/>
            <person name="Thomas B.C."/>
            <person name="Banfield J.F."/>
            <person name="Relman D.A."/>
        </authorList>
    </citation>
    <scope>NUCLEOTIDE SEQUENCE [LARGE SCALE GENOMIC DNA]</scope>
    <source>
        <strain evidence="7">DOLZORAL124_49_17</strain>
    </source>
</reference>
<dbReference type="InterPro" id="IPR000780">
    <property type="entry name" value="CheR_MeTrfase"/>
</dbReference>
<dbReference type="SUPFAM" id="SSF53335">
    <property type="entry name" value="S-adenosyl-L-methionine-dependent methyltransferases"/>
    <property type="match status" value="1"/>
</dbReference>
<sequence>MVKVTPAEFQMFSRYIKEISGIHLEQNKTYLLETRLGSLIKEHNCANYKALHDKARQDTSKGLERSIIDAMTTNETLFFRDKGPFELLQHKILPELIDARASGRPGKIPIKIWSAAASTGQELYSICIVIKEL</sequence>
<evidence type="ECO:0000256" key="4">
    <source>
        <dbReference type="ARBA" id="ARBA00022679"/>
    </source>
</evidence>
<dbReference type="SUPFAM" id="SSF47757">
    <property type="entry name" value="Chemotaxis receptor methyltransferase CheR, N-terminal domain"/>
    <property type="match status" value="1"/>
</dbReference>
<dbReference type="Gene3D" id="1.10.155.10">
    <property type="entry name" value="Chemotaxis receptor methyltransferase CheR, N-terminal domain"/>
    <property type="match status" value="1"/>
</dbReference>
<keyword evidence="5" id="KW-0949">S-adenosyl-L-methionine</keyword>
<name>A0A2G6E0A0_9BACT</name>